<gene>
    <name evidence="1" type="ORF">KSB_44980</name>
</gene>
<evidence type="ECO:0000313" key="2">
    <source>
        <dbReference type="Proteomes" id="UP000654345"/>
    </source>
</evidence>
<comment type="caution">
    <text evidence="1">The sequence shown here is derived from an EMBL/GenBank/DDBJ whole genome shotgun (WGS) entry which is preliminary data.</text>
</comment>
<proteinExistence type="predicted"/>
<evidence type="ECO:0000313" key="1">
    <source>
        <dbReference type="EMBL" id="GHO56023.1"/>
    </source>
</evidence>
<sequence length="271" mass="30272">MTNHSLPRCRSPPSRLALKINVSPTTHIEKGHHTVMPETHHDTHISLDADHKAHDEDQSYRYLPLGGRILDREHMVTLIDHRSRLLAPGIEVVFASERLAPLLIQDPADQEVLLDWYLHARPSTPRPFLQLGTHLLSRAHICELLESAIEGDTTLLLRYNSLPDPLMGDATTSSVQTLELRGQTADAVRHWLAAQTEVIVPLKPVASLPSTALGFLQESPSCPHCESWLTPHVDQQTQRTLTLVCPLCQYIDGPFTRNEVHTPSTNTPKKG</sequence>
<accession>A0ABQ3UTA3</accession>
<reference evidence="1 2" key="1">
    <citation type="journal article" date="2021" name="Int. J. Syst. Evol. Microbiol.">
        <title>Reticulibacter mediterranei gen. nov., sp. nov., within the new family Reticulibacteraceae fam. nov., and Ktedonospora formicarum gen. nov., sp. nov., Ktedonobacter robiniae sp. nov., Dictyobacter formicarum sp. nov. and Dictyobacter arantiisoli sp. nov., belonging to the class Ktedonobacteria.</title>
        <authorList>
            <person name="Yabe S."/>
            <person name="Zheng Y."/>
            <person name="Wang C.M."/>
            <person name="Sakai Y."/>
            <person name="Abe K."/>
            <person name="Yokota A."/>
            <person name="Donadio S."/>
            <person name="Cavaletti L."/>
            <person name="Monciardini P."/>
        </authorList>
    </citation>
    <scope>NUCLEOTIDE SEQUENCE [LARGE SCALE GENOMIC DNA]</scope>
    <source>
        <strain evidence="1 2">SOSP1-30</strain>
    </source>
</reference>
<dbReference type="Proteomes" id="UP000654345">
    <property type="component" value="Unassembled WGS sequence"/>
</dbReference>
<keyword evidence="2" id="KW-1185">Reference proteome</keyword>
<name>A0ABQ3UTA3_9CHLR</name>
<dbReference type="EMBL" id="BNJG01000002">
    <property type="protein sequence ID" value="GHO56023.1"/>
    <property type="molecule type" value="Genomic_DNA"/>
</dbReference>
<organism evidence="1 2">
    <name type="scientific">Ktedonobacter robiniae</name>
    <dbReference type="NCBI Taxonomy" id="2778365"/>
    <lineage>
        <taxon>Bacteria</taxon>
        <taxon>Bacillati</taxon>
        <taxon>Chloroflexota</taxon>
        <taxon>Ktedonobacteria</taxon>
        <taxon>Ktedonobacterales</taxon>
        <taxon>Ktedonobacteraceae</taxon>
        <taxon>Ktedonobacter</taxon>
    </lineage>
</organism>
<protein>
    <submittedName>
        <fullName evidence="1">Uncharacterized protein</fullName>
    </submittedName>
</protein>